<evidence type="ECO:0000313" key="7">
    <source>
        <dbReference type="Proteomes" id="UP000245880"/>
    </source>
</evidence>
<evidence type="ECO:0000256" key="4">
    <source>
        <dbReference type="SAM" id="Coils"/>
    </source>
</evidence>
<evidence type="ECO:0000256" key="2">
    <source>
        <dbReference type="ARBA" id="ARBA00022803"/>
    </source>
</evidence>
<keyword evidence="4" id="KW-0175">Coiled coil</keyword>
<feature type="coiled-coil region" evidence="4">
    <location>
        <begin position="322"/>
        <end position="382"/>
    </location>
</feature>
<dbReference type="SMART" id="SM00028">
    <property type="entry name" value="TPR"/>
    <property type="match status" value="3"/>
</dbReference>
<sequence>MKRLLFVSALALFSATAFGQDAANKLILDQYQKEKEKSDKSIDDAKATAKAAYWMDRAKTYESIALQATELDSSAAKTAMDAYKKVIELDVTKKGQPGKSSKEAESILKGEEGTQLFNAFVKQGAEKYQSQNLEGALEMFQLAQEINKKDTLASLYGGIAAQSLDKKSEAIAQFEKYAENGGTDPSVYYGLSQLYRAEDKFDMALASLNKGLERSPDNKDLKAEIVNIYLASGKEDQAINELKALTEKDPNNIQNILNLAILYDNTSSKLNQKIKEVDSKLSQGTSKVSSLNKDLETEKGTIEVFDGEVKRITGLLKKQPKSADLKRQLADVTAKKKEAVESVASLEKQIAEAKEAAKGNDTAALEKELAELKAKQKTAVSEAVASYKKALVVEPNNYDALYNLGAFYFNEAVQLKSEVDNMNMTDYQKRGKEIEGRVCGRFKKAKPYFEKAVQAKDEEEAKEALENATNIIAQLEGKGIVCVEE</sequence>
<dbReference type="Pfam" id="PF14559">
    <property type="entry name" value="TPR_19"/>
    <property type="match status" value="1"/>
</dbReference>
<dbReference type="Pfam" id="PF13414">
    <property type="entry name" value="TPR_11"/>
    <property type="match status" value="1"/>
</dbReference>
<gene>
    <name evidence="6" type="ORF">CLV98_103313</name>
</gene>
<keyword evidence="7" id="KW-1185">Reference proteome</keyword>
<feature type="chain" id="PRO_5016458412" evidence="5">
    <location>
        <begin position="20"/>
        <end position="485"/>
    </location>
</feature>
<protein>
    <submittedName>
        <fullName evidence="6">TPR repeat protein</fullName>
    </submittedName>
</protein>
<evidence type="ECO:0000256" key="1">
    <source>
        <dbReference type="ARBA" id="ARBA00022737"/>
    </source>
</evidence>
<name>A0A316AN68_9BACT</name>
<dbReference type="RefSeq" id="WP_109673860.1">
    <property type="nucleotide sequence ID" value="NZ_QGDT01000003.1"/>
</dbReference>
<evidence type="ECO:0000256" key="5">
    <source>
        <dbReference type="SAM" id="SignalP"/>
    </source>
</evidence>
<keyword evidence="2 3" id="KW-0802">TPR repeat</keyword>
<accession>A0A316AN68</accession>
<dbReference type="OrthoDB" id="739506at2"/>
<dbReference type="Proteomes" id="UP000245880">
    <property type="component" value="Unassembled WGS sequence"/>
</dbReference>
<dbReference type="InterPro" id="IPR051012">
    <property type="entry name" value="CellSynth/LPSAsmb/PSIAsmb"/>
</dbReference>
<dbReference type="Gene3D" id="1.25.40.10">
    <property type="entry name" value="Tetratricopeptide repeat domain"/>
    <property type="match status" value="2"/>
</dbReference>
<keyword evidence="1" id="KW-0677">Repeat</keyword>
<dbReference type="InterPro" id="IPR011990">
    <property type="entry name" value="TPR-like_helical_dom_sf"/>
</dbReference>
<dbReference type="PANTHER" id="PTHR45586:SF1">
    <property type="entry name" value="LIPOPOLYSACCHARIDE ASSEMBLY PROTEIN B"/>
    <property type="match status" value="1"/>
</dbReference>
<dbReference type="SUPFAM" id="SSF48452">
    <property type="entry name" value="TPR-like"/>
    <property type="match status" value="2"/>
</dbReference>
<dbReference type="PANTHER" id="PTHR45586">
    <property type="entry name" value="TPR REPEAT-CONTAINING PROTEIN PA4667"/>
    <property type="match status" value="1"/>
</dbReference>
<reference evidence="6 7" key="1">
    <citation type="submission" date="2018-03" db="EMBL/GenBank/DDBJ databases">
        <title>Genomic Encyclopedia of Archaeal and Bacterial Type Strains, Phase II (KMG-II): from individual species to whole genera.</title>
        <authorList>
            <person name="Goeker M."/>
        </authorList>
    </citation>
    <scope>NUCLEOTIDE SEQUENCE [LARGE SCALE GENOMIC DNA]</scope>
    <source>
        <strain evidence="6 7">DSM 100346</strain>
    </source>
</reference>
<keyword evidence="5" id="KW-0732">Signal</keyword>
<dbReference type="InterPro" id="IPR019734">
    <property type="entry name" value="TPR_rpt"/>
</dbReference>
<evidence type="ECO:0000313" key="6">
    <source>
        <dbReference type="EMBL" id="PWJ58941.1"/>
    </source>
</evidence>
<proteinExistence type="predicted"/>
<feature type="signal peptide" evidence="5">
    <location>
        <begin position="1"/>
        <end position="19"/>
    </location>
</feature>
<feature type="repeat" description="TPR" evidence="3">
    <location>
        <begin position="185"/>
        <end position="218"/>
    </location>
</feature>
<dbReference type="PROSITE" id="PS50005">
    <property type="entry name" value="TPR"/>
    <property type="match status" value="1"/>
</dbReference>
<evidence type="ECO:0000256" key="3">
    <source>
        <dbReference type="PROSITE-ProRule" id="PRU00339"/>
    </source>
</evidence>
<organism evidence="6 7">
    <name type="scientific">Dyadobacter jejuensis</name>
    <dbReference type="NCBI Taxonomy" id="1082580"/>
    <lineage>
        <taxon>Bacteria</taxon>
        <taxon>Pseudomonadati</taxon>
        <taxon>Bacteroidota</taxon>
        <taxon>Cytophagia</taxon>
        <taxon>Cytophagales</taxon>
        <taxon>Spirosomataceae</taxon>
        <taxon>Dyadobacter</taxon>
    </lineage>
</organism>
<dbReference type="EMBL" id="QGDT01000003">
    <property type="protein sequence ID" value="PWJ58941.1"/>
    <property type="molecule type" value="Genomic_DNA"/>
</dbReference>
<comment type="caution">
    <text evidence="6">The sequence shown here is derived from an EMBL/GenBank/DDBJ whole genome shotgun (WGS) entry which is preliminary data.</text>
</comment>
<dbReference type="AlphaFoldDB" id="A0A316AN68"/>